<protein>
    <recommendedName>
        <fullName evidence="6">beta-lactamase</fullName>
        <ecNumber evidence="6">3.5.2.6</ecNumber>
    </recommendedName>
</protein>
<dbReference type="GO" id="GO:0008800">
    <property type="term" value="F:beta-lactamase activity"/>
    <property type="evidence" value="ECO:0007669"/>
    <property type="project" value="UniProtKB-EC"/>
</dbReference>
<evidence type="ECO:0000256" key="5">
    <source>
        <dbReference type="ARBA" id="ARBA00011245"/>
    </source>
</evidence>
<dbReference type="RefSeq" id="WP_139605540.1">
    <property type="nucleotide sequence ID" value="NZ_VDCQ01000050.1"/>
</dbReference>
<dbReference type="Pfam" id="PF00753">
    <property type="entry name" value="Lactamase_B"/>
    <property type="match status" value="1"/>
</dbReference>
<dbReference type="InterPro" id="IPR050855">
    <property type="entry name" value="NDM-1-like"/>
</dbReference>
<dbReference type="PANTHER" id="PTHR42951">
    <property type="entry name" value="METALLO-BETA-LACTAMASE DOMAIN-CONTAINING"/>
    <property type="match status" value="1"/>
</dbReference>
<gene>
    <name evidence="17" type="ORF">FE784_27910</name>
</gene>
<evidence type="ECO:0000313" key="17">
    <source>
        <dbReference type="EMBL" id="TNJ62983.1"/>
    </source>
</evidence>
<dbReference type="Gene3D" id="3.60.15.10">
    <property type="entry name" value="Ribonuclease Z/Hydroxyacylglutathione hydrolase-like"/>
    <property type="match status" value="1"/>
</dbReference>
<comment type="caution">
    <text evidence="17">The sequence shown here is derived from an EMBL/GenBank/DDBJ whole genome shotgun (WGS) entry which is preliminary data.</text>
</comment>
<evidence type="ECO:0000259" key="16">
    <source>
        <dbReference type="SMART" id="SM00849"/>
    </source>
</evidence>
<comment type="function">
    <text evidence="14">Counteracts the endogenous Pycsar antiviral defense system. Phosphodiesterase that enables metal-dependent hydrolysis of host cyclic nucleotide Pycsar defense signals such as cCMP and cUMP.</text>
</comment>
<keyword evidence="7" id="KW-0479">Metal-binding</keyword>
<accession>A0A5C4T1V2</accession>
<reference evidence="17 18" key="1">
    <citation type="submission" date="2019-05" db="EMBL/GenBank/DDBJ databases">
        <title>We sequenced the genome of Paenibacillus hemerocallicola KCTC 33185 for further insight into its adaptation and study the phylogeny of Paenibacillus.</title>
        <authorList>
            <person name="Narsing Rao M.P."/>
        </authorList>
    </citation>
    <scope>NUCLEOTIDE SEQUENCE [LARGE SCALE GENOMIC DNA]</scope>
    <source>
        <strain evidence="17 18">KCTC 33185</strain>
    </source>
</reference>
<keyword evidence="9" id="KW-0574">Periplasm</keyword>
<dbReference type="OrthoDB" id="9761531at2"/>
<evidence type="ECO:0000256" key="1">
    <source>
        <dbReference type="ARBA" id="ARBA00001526"/>
    </source>
</evidence>
<dbReference type="GO" id="GO:0046677">
    <property type="term" value="P:response to antibiotic"/>
    <property type="evidence" value="ECO:0007669"/>
    <property type="project" value="UniProtKB-KW"/>
</dbReference>
<comment type="catalytic activity">
    <reaction evidence="1">
        <text>a beta-lactam + H2O = a substituted beta-amino acid</text>
        <dbReference type="Rhea" id="RHEA:20401"/>
        <dbReference type="ChEBI" id="CHEBI:15377"/>
        <dbReference type="ChEBI" id="CHEBI:35627"/>
        <dbReference type="ChEBI" id="CHEBI:140347"/>
        <dbReference type="EC" id="3.5.2.6"/>
    </reaction>
</comment>
<evidence type="ECO:0000256" key="6">
    <source>
        <dbReference type="ARBA" id="ARBA00012865"/>
    </source>
</evidence>
<dbReference type="CDD" id="cd06262">
    <property type="entry name" value="metallo-hydrolase-like_MBL-fold"/>
    <property type="match status" value="1"/>
</dbReference>
<comment type="catalytic activity">
    <reaction evidence="15">
        <text>3',5'-cyclic UMP + H2O = UMP + H(+)</text>
        <dbReference type="Rhea" id="RHEA:70575"/>
        <dbReference type="ChEBI" id="CHEBI:15377"/>
        <dbReference type="ChEBI" id="CHEBI:15378"/>
        <dbReference type="ChEBI" id="CHEBI:57865"/>
        <dbReference type="ChEBI" id="CHEBI:184387"/>
    </reaction>
    <physiologicalReaction direction="left-to-right" evidence="15">
        <dbReference type="Rhea" id="RHEA:70576"/>
    </physiologicalReaction>
</comment>
<evidence type="ECO:0000256" key="2">
    <source>
        <dbReference type="ARBA" id="ARBA00001947"/>
    </source>
</evidence>
<keyword evidence="10 17" id="KW-0378">Hydrolase</keyword>
<name>A0A5C4T1V2_9BACL</name>
<keyword evidence="18" id="KW-1185">Reference proteome</keyword>
<dbReference type="AlphaFoldDB" id="A0A5C4T1V2"/>
<keyword evidence="11" id="KW-0862">Zinc</keyword>
<evidence type="ECO:0000256" key="13">
    <source>
        <dbReference type="ARBA" id="ARBA00034221"/>
    </source>
</evidence>
<evidence type="ECO:0000256" key="14">
    <source>
        <dbReference type="ARBA" id="ARBA00034301"/>
    </source>
</evidence>
<sequence length="244" mass="25882">MRLTDRVWVIGGGGLGYGLSSHYDCNVYAVDTGAQIVLIDAGSGIEPELMLRRLEEDGIPSDKIRTLLLTHAHADHAGGAAEWRSLLGVEVVAAEYTAGMVESGDEVLTSLAAARASGTYPDWYRLAPCPVDRIVKAGDTIRLGDMSLRVIAAPGHSFDMVCYYCPEWKALFAADAVFAEGKLAVIGTPDFSMDDYRETIASLSRLDVEQLFPGHGTALTGNGGGAVAAAHSRFGQSLPPLSIV</sequence>
<comment type="subcellular location">
    <subcellularLocation>
        <location evidence="3">Periplasm</location>
    </subcellularLocation>
</comment>
<evidence type="ECO:0000256" key="3">
    <source>
        <dbReference type="ARBA" id="ARBA00004418"/>
    </source>
</evidence>
<dbReference type="SUPFAM" id="SSF56281">
    <property type="entry name" value="Metallo-hydrolase/oxidoreductase"/>
    <property type="match status" value="1"/>
</dbReference>
<dbReference type="InterPro" id="IPR001279">
    <property type="entry name" value="Metallo-B-lactamas"/>
</dbReference>
<dbReference type="GO" id="GO:0042597">
    <property type="term" value="C:periplasmic space"/>
    <property type="evidence" value="ECO:0007669"/>
    <property type="project" value="UniProtKB-SubCell"/>
</dbReference>
<dbReference type="GO" id="GO:0008270">
    <property type="term" value="F:zinc ion binding"/>
    <property type="evidence" value="ECO:0007669"/>
    <property type="project" value="InterPro"/>
</dbReference>
<dbReference type="InterPro" id="IPR036866">
    <property type="entry name" value="RibonucZ/Hydroxyglut_hydro"/>
</dbReference>
<comment type="subunit">
    <text evidence="5">Monomer.</text>
</comment>
<dbReference type="EC" id="3.5.2.6" evidence="6"/>
<evidence type="ECO:0000256" key="8">
    <source>
        <dbReference type="ARBA" id="ARBA00022729"/>
    </source>
</evidence>
<dbReference type="SMART" id="SM00849">
    <property type="entry name" value="Lactamase_B"/>
    <property type="match status" value="1"/>
</dbReference>
<evidence type="ECO:0000256" key="7">
    <source>
        <dbReference type="ARBA" id="ARBA00022723"/>
    </source>
</evidence>
<dbReference type="EMBL" id="VDCQ01000050">
    <property type="protein sequence ID" value="TNJ62983.1"/>
    <property type="molecule type" value="Genomic_DNA"/>
</dbReference>
<proteinExistence type="inferred from homology"/>
<keyword evidence="8" id="KW-0732">Signal</keyword>
<evidence type="ECO:0000256" key="9">
    <source>
        <dbReference type="ARBA" id="ARBA00022764"/>
    </source>
</evidence>
<evidence type="ECO:0000256" key="10">
    <source>
        <dbReference type="ARBA" id="ARBA00022801"/>
    </source>
</evidence>
<keyword evidence="12" id="KW-0046">Antibiotic resistance</keyword>
<comment type="cofactor">
    <cofactor evidence="2">
        <name>Zn(2+)</name>
        <dbReference type="ChEBI" id="CHEBI:29105"/>
    </cofactor>
</comment>
<dbReference type="PANTHER" id="PTHR42951:SF4">
    <property type="entry name" value="ACYL-COENZYME A THIOESTERASE MBLAC2"/>
    <property type="match status" value="1"/>
</dbReference>
<organism evidence="17 18">
    <name type="scientific">Paenibacillus hemerocallicola</name>
    <dbReference type="NCBI Taxonomy" id="1172614"/>
    <lineage>
        <taxon>Bacteria</taxon>
        <taxon>Bacillati</taxon>
        <taxon>Bacillota</taxon>
        <taxon>Bacilli</taxon>
        <taxon>Bacillales</taxon>
        <taxon>Paenibacillaceae</taxon>
        <taxon>Paenibacillus</taxon>
    </lineage>
</organism>
<comment type="catalytic activity">
    <reaction evidence="13">
        <text>3',5'-cyclic CMP + H2O = CMP + H(+)</text>
        <dbReference type="Rhea" id="RHEA:72675"/>
        <dbReference type="ChEBI" id="CHEBI:15377"/>
        <dbReference type="ChEBI" id="CHEBI:15378"/>
        <dbReference type="ChEBI" id="CHEBI:58003"/>
        <dbReference type="ChEBI" id="CHEBI:60377"/>
    </reaction>
    <physiologicalReaction direction="left-to-right" evidence="13">
        <dbReference type="Rhea" id="RHEA:72676"/>
    </physiologicalReaction>
</comment>
<dbReference type="Proteomes" id="UP000307943">
    <property type="component" value="Unassembled WGS sequence"/>
</dbReference>
<evidence type="ECO:0000256" key="11">
    <source>
        <dbReference type="ARBA" id="ARBA00022833"/>
    </source>
</evidence>
<feature type="domain" description="Metallo-beta-lactamase" evidence="16">
    <location>
        <begin position="24"/>
        <end position="215"/>
    </location>
</feature>
<evidence type="ECO:0000313" key="18">
    <source>
        <dbReference type="Proteomes" id="UP000307943"/>
    </source>
</evidence>
<dbReference type="GO" id="GO:0017001">
    <property type="term" value="P:antibiotic catabolic process"/>
    <property type="evidence" value="ECO:0007669"/>
    <property type="project" value="InterPro"/>
</dbReference>
<comment type="similarity">
    <text evidence="4">Belongs to the metallo-beta-lactamase superfamily. Class-B beta-lactamase family.</text>
</comment>
<dbReference type="PROSITE" id="PS00743">
    <property type="entry name" value="BETA_LACTAMASE_B_1"/>
    <property type="match status" value="1"/>
</dbReference>
<evidence type="ECO:0000256" key="4">
    <source>
        <dbReference type="ARBA" id="ARBA00005250"/>
    </source>
</evidence>
<evidence type="ECO:0000256" key="15">
    <source>
        <dbReference type="ARBA" id="ARBA00048505"/>
    </source>
</evidence>
<dbReference type="InterPro" id="IPR001018">
    <property type="entry name" value="Beta-lactamase_class-B_CS"/>
</dbReference>
<evidence type="ECO:0000256" key="12">
    <source>
        <dbReference type="ARBA" id="ARBA00023251"/>
    </source>
</evidence>